<evidence type="ECO:0000256" key="1">
    <source>
        <dbReference type="SAM" id="MobiDB-lite"/>
    </source>
</evidence>
<dbReference type="Proteomes" id="UP000003986">
    <property type="component" value="Unassembled WGS sequence"/>
</dbReference>
<feature type="region of interest" description="Disordered" evidence="1">
    <location>
        <begin position="1"/>
        <end position="44"/>
    </location>
</feature>
<reference evidence="3" key="2">
    <citation type="submission" date="2008-12" db="EMBL/GenBank/DDBJ databases">
        <title>Annotation of Streptomyces roseosporus strain NRRL 15998.</title>
        <authorList>
            <consortium name="The Broad Institute Genome Sequencing Platform"/>
            <consortium name="Broad Institute Microbial Sequencing Center"/>
            <person name="Fischbach M."/>
            <person name="Ward D."/>
            <person name="Young S."/>
            <person name="Kodira C.D."/>
            <person name="Zeng Q."/>
            <person name="Koehrsen M."/>
            <person name="Godfrey P."/>
            <person name="Alvarado L."/>
            <person name="Berlin A.M."/>
            <person name="Borenstein D."/>
            <person name="Chen Z."/>
            <person name="Engels R."/>
            <person name="Freedman E."/>
            <person name="Gellesch M."/>
            <person name="Goldberg J."/>
            <person name="Griggs A."/>
            <person name="Gujja S."/>
            <person name="Heiman D.I."/>
            <person name="Hepburn T.A."/>
            <person name="Howarth C."/>
            <person name="Jen D."/>
            <person name="Larson L."/>
            <person name="Lewis B."/>
            <person name="Mehta T."/>
            <person name="Park D."/>
            <person name="Pearson M."/>
            <person name="Roberts A."/>
            <person name="Saif S."/>
            <person name="Shea T.D."/>
            <person name="Shenoy N."/>
            <person name="Sisk P."/>
            <person name="Stolte C."/>
            <person name="Sykes S.N."/>
            <person name="Walk T."/>
            <person name="White J."/>
            <person name="Yandava C."/>
            <person name="Straight P."/>
            <person name="Clardy J."/>
            <person name="Hung D."/>
            <person name="Kolter R."/>
            <person name="Mekalanos J."/>
            <person name="Walker S."/>
            <person name="Walsh C.T."/>
            <person name="Wieland B.L.C."/>
            <person name="Ilzarbe M."/>
            <person name="Galagan J."/>
            <person name="Nusbaum C."/>
            <person name="Birren B."/>
        </authorList>
    </citation>
    <scope>NUCLEOTIDE SEQUENCE [LARGE SCALE GENOMIC DNA]</scope>
    <source>
        <strain evidence="3">NRRL 15998</strain>
    </source>
</reference>
<accession>D6AUI1</accession>
<evidence type="ECO:0000313" key="2">
    <source>
        <dbReference type="EMBL" id="EFE74155.2"/>
    </source>
</evidence>
<dbReference type="EMBL" id="DS999644">
    <property type="protein sequence ID" value="EFE74155.2"/>
    <property type="molecule type" value="Genomic_DNA"/>
</dbReference>
<name>D6AUI1_STRFL</name>
<protein>
    <submittedName>
        <fullName evidence="2">Predicted protein</fullName>
    </submittedName>
</protein>
<dbReference type="AlphaFoldDB" id="D6AUI1"/>
<feature type="compositionally biased region" description="Basic and acidic residues" evidence="1">
    <location>
        <begin position="1"/>
        <end position="13"/>
    </location>
</feature>
<organism evidence="2 3">
    <name type="scientific">Streptomyces filamentosus NRRL 15998</name>
    <dbReference type="NCBI Taxonomy" id="457431"/>
    <lineage>
        <taxon>Bacteria</taxon>
        <taxon>Bacillati</taxon>
        <taxon>Actinomycetota</taxon>
        <taxon>Actinomycetes</taxon>
        <taxon>Kitasatosporales</taxon>
        <taxon>Streptomycetaceae</taxon>
        <taxon>Streptomyces</taxon>
    </lineage>
</organism>
<sequence length="44" mass="4296">MSGPKGCRDDVHRPGTPSAWIAASLHGPPVAPAPPLGGGVRAPG</sequence>
<gene>
    <name evidence="2" type="ORF">SSGG_01521</name>
</gene>
<proteinExistence type="predicted"/>
<evidence type="ECO:0000313" key="3">
    <source>
        <dbReference type="Proteomes" id="UP000003986"/>
    </source>
</evidence>
<reference evidence="3" key="1">
    <citation type="submission" date="2008-10" db="EMBL/GenBank/DDBJ databases">
        <authorList>
            <person name="Molnar K."/>
        </authorList>
    </citation>
    <scope>NUCLEOTIDE SEQUENCE [LARGE SCALE GENOMIC DNA]</scope>
    <source>
        <strain evidence="3">NRRL 15998</strain>
    </source>
</reference>